<organism evidence="2 3">
    <name type="scientific">Olea europaea subsp. europaea</name>
    <dbReference type="NCBI Taxonomy" id="158383"/>
    <lineage>
        <taxon>Eukaryota</taxon>
        <taxon>Viridiplantae</taxon>
        <taxon>Streptophyta</taxon>
        <taxon>Embryophyta</taxon>
        <taxon>Tracheophyta</taxon>
        <taxon>Spermatophyta</taxon>
        <taxon>Magnoliopsida</taxon>
        <taxon>eudicotyledons</taxon>
        <taxon>Gunneridae</taxon>
        <taxon>Pentapetalae</taxon>
        <taxon>asterids</taxon>
        <taxon>lamiids</taxon>
        <taxon>Lamiales</taxon>
        <taxon>Oleaceae</taxon>
        <taxon>Oleeae</taxon>
        <taxon>Olea</taxon>
    </lineage>
</organism>
<dbReference type="Gene3D" id="3.40.50.1000">
    <property type="entry name" value="HAD superfamily/HAD-like"/>
    <property type="match status" value="1"/>
</dbReference>
<comment type="caution">
    <text evidence="2">The sequence shown here is derived from an EMBL/GenBank/DDBJ whole genome shotgun (WGS) entry which is preliminary data.</text>
</comment>
<dbReference type="PANTHER" id="PTHR46594:SF6">
    <property type="entry name" value="COPPER-TRANSPORTING ATPASE RAN1"/>
    <property type="match status" value="1"/>
</dbReference>
<sequence length="297" mass="34008">MGVVVTQLVEDMYFPHFGGEGPRKWLREAMKYFQLHQTIDELRLGIAEKYLEGKTYVWFYGFIANHPRANWGIFSEELCKRFAENIGEEVFVEGNIGIDVADTLKGEVVVVVEGLVKDVGNPILVTGDDWRTSQAIAKEVGITYGKVEVIPIGKADAIMSFQKGGKIVGEGKFNTTLIQPGDVFEAILDSKMPTDEYTIQSLIEEDENRPPVDEENFFEKELRLEDMIPNEDAIYESEEEHNETYVILHYLLNPRMMKTMRQSISYKENIPTLNLDDKVNLRGRDVMDWAIHFILCN</sequence>
<keyword evidence="1" id="KW-0479">Metal-binding</keyword>
<evidence type="ECO:0000313" key="3">
    <source>
        <dbReference type="Proteomes" id="UP000594638"/>
    </source>
</evidence>
<proteinExistence type="predicted"/>
<accession>A0A8S0UHZ7</accession>
<dbReference type="InterPro" id="IPR023214">
    <property type="entry name" value="HAD_sf"/>
</dbReference>
<dbReference type="PANTHER" id="PTHR46594">
    <property type="entry name" value="P-TYPE CATION-TRANSPORTING ATPASE"/>
    <property type="match status" value="1"/>
</dbReference>
<dbReference type="Proteomes" id="UP000594638">
    <property type="component" value="Unassembled WGS sequence"/>
</dbReference>
<protein>
    <submittedName>
        <fullName evidence="2">Copper-transporting ATPase RAN1</fullName>
    </submittedName>
</protein>
<dbReference type="OrthoDB" id="926832at2759"/>
<evidence type="ECO:0000313" key="2">
    <source>
        <dbReference type="EMBL" id="CAA3017157.1"/>
    </source>
</evidence>
<keyword evidence="3" id="KW-1185">Reference proteome</keyword>
<dbReference type="Gramene" id="OE9A023593T1">
    <property type="protein sequence ID" value="OE9A023593C1"/>
    <property type="gene ID" value="OE9A023593"/>
</dbReference>
<reference evidence="2 3" key="1">
    <citation type="submission" date="2019-12" db="EMBL/GenBank/DDBJ databases">
        <authorList>
            <person name="Alioto T."/>
            <person name="Alioto T."/>
            <person name="Gomez Garrido J."/>
        </authorList>
    </citation>
    <scope>NUCLEOTIDE SEQUENCE [LARGE SCALE GENOMIC DNA]</scope>
</reference>
<dbReference type="GO" id="GO:0046872">
    <property type="term" value="F:metal ion binding"/>
    <property type="evidence" value="ECO:0007669"/>
    <property type="project" value="UniProtKB-KW"/>
</dbReference>
<evidence type="ECO:0000256" key="1">
    <source>
        <dbReference type="ARBA" id="ARBA00022723"/>
    </source>
</evidence>
<name>A0A8S0UHZ7_OLEEU</name>
<dbReference type="AlphaFoldDB" id="A0A8S0UHZ7"/>
<gene>
    <name evidence="2" type="ORF">OLEA9_A023593</name>
</gene>
<dbReference type="EMBL" id="CACTIH010007680">
    <property type="protein sequence ID" value="CAA3017157.1"/>
    <property type="molecule type" value="Genomic_DNA"/>
</dbReference>